<dbReference type="AlphaFoldDB" id="A0AAV7IZT4"/>
<evidence type="ECO:0000313" key="2">
    <source>
        <dbReference type="Proteomes" id="UP000826195"/>
    </source>
</evidence>
<comment type="caution">
    <text evidence="1">The sequence shown here is derived from an EMBL/GenBank/DDBJ whole genome shotgun (WGS) entry which is preliminary data.</text>
</comment>
<keyword evidence="2" id="KW-1185">Reference proteome</keyword>
<dbReference type="EMBL" id="JAHXZJ010000002">
    <property type="protein sequence ID" value="KAH0563933.1"/>
    <property type="molecule type" value="Genomic_DNA"/>
</dbReference>
<gene>
    <name evidence="1" type="ORF">KQX54_008194</name>
</gene>
<reference evidence="1 2" key="1">
    <citation type="journal article" date="2021" name="J. Hered.">
        <title>A chromosome-level genome assembly of the parasitoid wasp, Cotesia glomerata (Hymenoptera: Braconidae).</title>
        <authorList>
            <person name="Pinto B.J."/>
            <person name="Weis J.J."/>
            <person name="Gamble T."/>
            <person name="Ode P.J."/>
            <person name="Paul R."/>
            <person name="Zaspel J.M."/>
        </authorList>
    </citation>
    <scope>NUCLEOTIDE SEQUENCE [LARGE SCALE GENOMIC DNA]</scope>
    <source>
        <strain evidence="1">CgM1</strain>
    </source>
</reference>
<evidence type="ECO:0000313" key="1">
    <source>
        <dbReference type="EMBL" id="KAH0563933.1"/>
    </source>
</evidence>
<name>A0AAV7IZT4_COTGL</name>
<proteinExistence type="predicted"/>
<sequence length="120" mass="13137">MGELHSEKFPGFARLFPQAINHCDGSHLTLGLYEKMGFRRINIRAERKVIVVADCGGGGGGDMSVERHFIWPLSNLIPGDIPGVIPIPNAGVHHRRSSDFADTIRGHTLDNTVMVDANHV</sequence>
<dbReference type="Proteomes" id="UP000826195">
    <property type="component" value="Unassembled WGS sequence"/>
</dbReference>
<organism evidence="1 2">
    <name type="scientific">Cotesia glomerata</name>
    <name type="common">Lepidopteran parasitic wasp</name>
    <name type="synonym">Apanteles glomeratus</name>
    <dbReference type="NCBI Taxonomy" id="32391"/>
    <lineage>
        <taxon>Eukaryota</taxon>
        <taxon>Metazoa</taxon>
        <taxon>Ecdysozoa</taxon>
        <taxon>Arthropoda</taxon>
        <taxon>Hexapoda</taxon>
        <taxon>Insecta</taxon>
        <taxon>Pterygota</taxon>
        <taxon>Neoptera</taxon>
        <taxon>Endopterygota</taxon>
        <taxon>Hymenoptera</taxon>
        <taxon>Apocrita</taxon>
        <taxon>Ichneumonoidea</taxon>
        <taxon>Braconidae</taxon>
        <taxon>Microgastrinae</taxon>
        <taxon>Cotesia</taxon>
    </lineage>
</organism>
<protein>
    <submittedName>
        <fullName evidence="1">Uncharacterized protein</fullName>
    </submittedName>
</protein>
<accession>A0AAV7IZT4</accession>